<accession>A0A4V2JAE9</accession>
<keyword evidence="1" id="KW-1133">Transmembrane helix</keyword>
<feature type="transmembrane region" description="Helical" evidence="1">
    <location>
        <begin position="87"/>
        <end position="109"/>
    </location>
</feature>
<feature type="transmembrane region" description="Helical" evidence="1">
    <location>
        <begin position="12"/>
        <end position="30"/>
    </location>
</feature>
<dbReference type="Proteomes" id="UP000291142">
    <property type="component" value="Unassembled WGS sequence"/>
</dbReference>
<evidence type="ECO:0000259" key="2">
    <source>
        <dbReference type="Pfam" id="PF19762"/>
    </source>
</evidence>
<dbReference type="RefSeq" id="WP_130962366.1">
    <property type="nucleotide sequence ID" value="NZ_SIRT01000001.1"/>
</dbReference>
<evidence type="ECO:0000313" key="3">
    <source>
        <dbReference type="EMBL" id="TBN06376.1"/>
    </source>
</evidence>
<reference evidence="3 4" key="1">
    <citation type="submission" date="2019-02" db="EMBL/GenBank/DDBJ databases">
        <title>Hyunsoonleella sp., isolated from marine sediment.</title>
        <authorList>
            <person name="Liu B.-T."/>
        </authorList>
    </citation>
    <scope>NUCLEOTIDE SEQUENCE [LARGE SCALE GENOMIC DNA]</scope>
    <source>
        <strain evidence="3 4">T58</strain>
    </source>
</reference>
<organism evidence="3 4">
    <name type="scientific">Hyunsoonleella flava</name>
    <dbReference type="NCBI Taxonomy" id="2527939"/>
    <lineage>
        <taxon>Bacteria</taxon>
        <taxon>Pseudomonadati</taxon>
        <taxon>Bacteroidota</taxon>
        <taxon>Flavobacteriia</taxon>
        <taxon>Flavobacteriales</taxon>
        <taxon>Flavobacteriaceae</taxon>
    </lineage>
</organism>
<dbReference type="AlphaFoldDB" id="A0A4V2JAE9"/>
<keyword evidence="4" id="KW-1185">Reference proteome</keyword>
<name>A0A4V2JAE9_9FLAO</name>
<evidence type="ECO:0000313" key="4">
    <source>
        <dbReference type="Proteomes" id="UP000291142"/>
    </source>
</evidence>
<feature type="transmembrane region" description="Helical" evidence="1">
    <location>
        <begin position="62"/>
        <end position="81"/>
    </location>
</feature>
<dbReference type="EMBL" id="SIRT01000001">
    <property type="protein sequence ID" value="TBN06376.1"/>
    <property type="molecule type" value="Genomic_DNA"/>
</dbReference>
<evidence type="ECO:0000256" key="1">
    <source>
        <dbReference type="SAM" id="Phobius"/>
    </source>
</evidence>
<dbReference type="InterPro" id="IPR046216">
    <property type="entry name" value="DUF6249"/>
</dbReference>
<keyword evidence="1" id="KW-0472">Membrane</keyword>
<proteinExistence type="predicted"/>
<keyword evidence="1" id="KW-0812">Transmembrane</keyword>
<dbReference type="Pfam" id="PF19762">
    <property type="entry name" value="DUF6249"/>
    <property type="match status" value="1"/>
</dbReference>
<feature type="domain" description="DUF6249" evidence="2">
    <location>
        <begin position="16"/>
        <end position="107"/>
    </location>
</feature>
<protein>
    <recommendedName>
        <fullName evidence="2">DUF6249 domain-containing protein</fullName>
    </recommendedName>
</protein>
<comment type="caution">
    <text evidence="3">The sequence shown here is derived from an EMBL/GenBank/DDBJ whole genome shotgun (WGS) entry which is preliminary data.</text>
</comment>
<gene>
    <name evidence="3" type="ORF">EYD45_00375</name>
</gene>
<sequence length="112" mass="12658">MVALTMSSFDYPIGPIFIIVGIVVMFYLWTQYRQKMELIKKGESLIKIDSLEQMKTNHLSKGIIAITLSLGILSGYFLEGYTSLNSWVAYSTMLLLFFGIGALVFYGLIKNQ</sequence>